<dbReference type="AlphaFoldDB" id="A0AAW4FQ59"/>
<keyword evidence="3" id="KW-1185">Reference proteome</keyword>
<dbReference type="RefSeq" id="WP_025427378.1">
    <property type="nucleotide sequence ID" value="NZ_CP083370.1"/>
</dbReference>
<keyword evidence="2" id="KW-0808">Transferase</keyword>
<dbReference type="EMBL" id="WXFA01000015">
    <property type="protein sequence ID" value="MBM3093420.1"/>
    <property type="molecule type" value="Genomic_DNA"/>
</dbReference>
<feature type="domain" description="Methyltransferase" evidence="1">
    <location>
        <begin position="48"/>
        <end position="142"/>
    </location>
</feature>
<dbReference type="PANTHER" id="PTHR12843">
    <property type="entry name" value="PROTEIN-LYSINE N-METHYLTRANSFERASE METTL10"/>
    <property type="match status" value="1"/>
</dbReference>
<dbReference type="Pfam" id="PF13649">
    <property type="entry name" value="Methyltransf_25"/>
    <property type="match status" value="1"/>
</dbReference>
<dbReference type="SUPFAM" id="SSF53335">
    <property type="entry name" value="S-adenosyl-L-methionine-dependent methyltransferases"/>
    <property type="match status" value="1"/>
</dbReference>
<proteinExistence type="predicted"/>
<gene>
    <name evidence="2" type="ORF">GFB56_21870</name>
</gene>
<comment type="caution">
    <text evidence="2">The sequence shown here is derived from an EMBL/GenBank/DDBJ whole genome shotgun (WGS) entry which is preliminary data.</text>
</comment>
<organism evidence="2 3">
    <name type="scientific">Ensifer canadensis</name>
    <dbReference type="NCBI Taxonomy" id="555315"/>
    <lineage>
        <taxon>Bacteria</taxon>
        <taxon>Pseudomonadati</taxon>
        <taxon>Pseudomonadota</taxon>
        <taxon>Alphaproteobacteria</taxon>
        <taxon>Hyphomicrobiales</taxon>
        <taxon>Rhizobiaceae</taxon>
        <taxon>Sinorhizobium/Ensifer group</taxon>
        <taxon>Ensifer</taxon>
    </lineage>
</organism>
<dbReference type="GO" id="GO:0032259">
    <property type="term" value="P:methylation"/>
    <property type="evidence" value="ECO:0007669"/>
    <property type="project" value="UniProtKB-KW"/>
</dbReference>
<reference evidence="2 3" key="1">
    <citation type="submission" date="2020-01" db="EMBL/GenBank/DDBJ databases">
        <title>Draft genome assembly of Ensifer adhaerens T173.</title>
        <authorList>
            <person name="Craig J.E."/>
            <person name="Stinchcombe J.R."/>
        </authorList>
    </citation>
    <scope>NUCLEOTIDE SEQUENCE [LARGE SCALE GENOMIC DNA]</scope>
    <source>
        <strain evidence="2 3">T173</strain>
    </source>
</reference>
<sequence>MSDDERRAHWDAAYASKDEAGVSWFEGTPEVSLRLIHEYGRGLPASLIDIGGGASRLVDRLLEEGGWSVAVLDLSPTALGAARARLGARGEAVEWIAADVTDWSPSRQYDIWHDRAAFHFLTGAAERAAYVERLCAAVKPSGHAIIATFAPDGPNRCSGLPVMRYDPAALAEVIGPSFRLVEAIRHQHKTPWNSVQAFQFSALQRVR</sequence>
<keyword evidence="2" id="KW-0489">Methyltransferase</keyword>
<protein>
    <submittedName>
        <fullName evidence="2">Methyltransferase domain-containing protein</fullName>
    </submittedName>
</protein>
<dbReference type="Proteomes" id="UP000744980">
    <property type="component" value="Unassembled WGS sequence"/>
</dbReference>
<evidence type="ECO:0000313" key="2">
    <source>
        <dbReference type="EMBL" id="MBM3093420.1"/>
    </source>
</evidence>
<dbReference type="PANTHER" id="PTHR12843:SF5">
    <property type="entry name" value="EEF1A LYSINE METHYLTRANSFERASE 2"/>
    <property type="match status" value="1"/>
</dbReference>
<evidence type="ECO:0000313" key="3">
    <source>
        <dbReference type="Proteomes" id="UP000744980"/>
    </source>
</evidence>
<dbReference type="Gene3D" id="3.40.50.150">
    <property type="entry name" value="Vaccinia Virus protein VP39"/>
    <property type="match status" value="1"/>
</dbReference>
<dbReference type="InterPro" id="IPR029063">
    <property type="entry name" value="SAM-dependent_MTases_sf"/>
</dbReference>
<dbReference type="CDD" id="cd02440">
    <property type="entry name" value="AdoMet_MTases"/>
    <property type="match status" value="1"/>
</dbReference>
<evidence type="ECO:0000259" key="1">
    <source>
        <dbReference type="Pfam" id="PF13649"/>
    </source>
</evidence>
<dbReference type="InterPro" id="IPR041698">
    <property type="entry name" value="Methyltransf_25"/>
</dbReference>
<name>A0AAW4FQ59_9HYPH</name>
<dbReference type="GO" id="GO:0008168">
    <property type="term" value="F:methyltransferase activity"/>
    <property type="evidence" value="ECO:0007669"/>
    <property type="project" value="UniProtKB-KW"/>
</dbReference>
<accession>A0AAW4FQ59</accession>